<keyword evidence="6" id="KW-0804">Transcription</keyword>
<evidence type="ECO:0000256" key="6">
    <source>
        <dbReference type="RuleBase" id="RU367083"/>
    </source>
</evidence>
<dbReference type="OrthoDB" id="25157at2759"/>
<keyword evidence="10" id="KW-1185">Reference proteome</keyword>
<evidence type="ECO:0000256" key="7">
    <source>
        <dbReference type="SAM" id="MobiDB-lite"/>
    </source>
</evidence>
<feature type="transmembrane region" description="Helical" evidence="8">
    <location>
        <begin position="130"/>
        <end position="150"/>
    </location>
</feature>
<reference evidence="9 10" key="1">
    <citation type="submission" date="2020-08" db="EMBL/GenBank/DDBJ databases">
        <authorList>
            <person name="Hejnol A."/>
        </authorList>
    </citation>
    <scope>NUCLEOTIDE SEQUENCE [LARGE SCALE GENOMIC DNA]</scope>
</reference>
<dbReference type="GO" id="GO:0016020">
    <property type="term" value="C:membrane"/>
    <property type="evidence" value="ECO:0007669"/>
    <property type="project" value="UniProtKB-SubCell"/>
</dbReference>
<comment type="function">
    <text evidence="6">Component of the CCR4-NOT complex which is one of the major cellular mRNA deadenylases and is linked to various cellular processes including bulk mRNA degradation, miRNA-mediated repression, translational repression during translational initiation and general transcription regulation.</text>
</comment>
<dbReference type="PANTHER" id="PTHR12979">
    <property type="entry name" value="CCR4-NOT TRANSCRIPTION COMPLEX SUBUNIT 10"/>
    <property type="match status" value="1"/>
</dbReference>
<evidence type="ECO:0000256" key="3">
    <source>
        <dbReference type="ARBA" id="ARBA00022692"/>
    </source>
</evidence>
<feature type="transmembrane region" description="Helical" evidence="8">
    <location>
        <begin position="87"/>
        <end position="109"/>
    </location>
</feature>
<organism evidence="9 10">
    <name type="scientific">Dimorphilus gyrociliatus</name>
    <dbReference type="NCBI Taxonomy" id="2664684"/>
    <lineage>
        <taxon>Eukaryota</taxon>
        <taxon>Metazoa</taxon>
        <taxon>Spiralia</taxon>
        <taxon>Lophotrochozoa</taxon>
        <taxon>Annelida</taxon>
        <taxon>Polychaeta</taxon>
        <taxon>Polychaeta incertae sedis</taxon>
        <taxon>Dinophilidae</taxon>
        <taxon>Dimorphilus</taxon>
    </lineage>
</organism>
<feature type="region of interest" description="Disordered" evidence="7">
    <location>
        <begin position="610"/>
        <end position="635"/>
    </location>
</feature>
<feature type="compositionally biased region" description="Basic and acidic residues" evidence="7">
    <location>
        <begin position="621"/>
        <end position="634"/>
    </location>
</feature>
<comment type="similarity">
    <text evidence="2 6">Belongs to the CNOT10 family.</text>
</comment>
<dbReference type="GO" id="GO:0017148">
    <property type="term" value="P:negative regulation of translation"/>
    <property type="evidence" value="ECO:0007669"/>
    <property type="project" value="TreeGrafter"/>
</dbReference>
<dbReference type="SUPFAM" id="SSF48652">
    <property type="entry name" value="Tetraspanin"/>
    <property type="match status" value="1"/>
</dbReference>
<evidence type="ECO:0000256" key="4">
    <source>
        <dbReference type="ARBA" id="ARBA00022989"/>
    </source>
</evidence>
<sequence length="1097" mass="125831">MSEEDEEESTKSSAQTEEEQDIHEQFGWFSYVLTVDESLRSRFIQIKALGNIVISILSLVGLIFGAIALSKINDYKELVNMSDYQSLLGVFLFMILFQNGISIISILLDMRYFKENKRLKRRDAFSFRKMHWMVFLLGLIGFIISCILLSKDIQGDVKKELMENIPKYRTIGKFKAAMDKIQQDDECCGITGIKNWWMSTEWYDFKNLPIKNNYNRSSLKMVPFSCCMRENVNKPCEYMNAENSDTIYRSGCLNKIVNYCKKLFKSAGWLMWTTSVIQLIIAFISRVAYFSVKYLEHDPTQTVTLEIFSGTFVSLEDNDEDEFRKVQLRTSKDESEEYENEDDDYDDEEQTSRSRRKIRFKYQKNRLHNRKFRDNYYKLLESDHDDNWTNNNMSIVTNSYDDPRKLLLESRKNKERIIQIGNSSLTPQKDNEIYQGLTSGLEFNPKEVLARMMGKQEKEVGQKAYKYFQDGEYLAVLKELSPLSKKWPLDARLSHNIAVTEYIKGGLTTTATFCQQLTKAAELAKGNIDHLETLEDADQCPYFYNKALIFIHLRKYDLALKYLKNINIISSPIEEPLGKAAALALIELYLITFQPHKALEEITRIEHCLSNGNSKSSTPESTKDDDSEKDEHRMSTKQLNDYKASLAVYKVRCYLGLKSIKNCKRELKNLANYGKIPVSMSILRCNFEYLKRNEQKALKILNGEKSSWKITDLGLHHPTVFYNNSAVLHFAINKPNVALHYLHNAAKEDKKATEEFKPISKESESNGRPVHCLNISVKHIINYNTGIALLFANKSELAFEYLLQSTEVFPHNPRLWLRLAQSCVQLQQAKDELHDPGHPVAKVIGRGMHRKLLLNKGNWKNEMATVYLKNGSEVPCLEFAAQCLRTALSLLPKHLPDESNIDDFKGEELILPAPPATPLRFFEIIHVKNEILTTSAYVHLSLNNYLVAKEYADLLLTQAYLSPAQEFAGKMYLAEALVHTDYVVDAIACLEADDATNVSTVPPVPADVEITPPNPTNWPQVEDAKKARSLMTYNLAATQAIRGDFTRALSSLEVAEKELGRRAPAQLSFLRLYLLLMDGRRQEAVDYVSKTFGQIGL</sequence>
<dbReference type="InterPro" id="IPR018499">
    <property type="entry name" value="Tetraspanin/Peripherin"/>
</dbReference>
<comment type="subcellular location">
    <subcellularLocation>
        <location evidence="6">Cytoplasm</location>
    </subcellularLocation>
    <subcellularLocation>
        <location evidence="6">Nucleus</location>
    </subcellularLocation>
    <subcellularLocation>
        <location evidence="1">Membrane</location>
        <topology evidence="1">Multi-pass membrane protein</topology>
    </subcellularLocation>
</comment>
<keyword evidence="4 8" id="KW-1133">Transmembrane helix</keyword>
<keyword evidence="6" id="KW-0805">Transcription regulation</keyword>
<dbReference type="EMBL" id="CAJFCJ010000007">
    <property type="protein sequence ID" value="CAD5117952.1"/>
    <property type="molecule type" value="Genomic_DNA"/>
</dbReference>
<dbReference type="Gene3D" id="1.25.40.10">
    <property type="entry name" value="Tetratricopeptide repeat domain"/>
    <property type="match status" value="1"/>
</dbReference>
<dbReference type="InterPro" id="IPR008952">
    <property type="entry name" value="Tetraspanin_EC2_sf"/>
</dbReference>
<feature type="region of interest" description="Disordered" evidence="7">
    <location>
        <begin position="326"/>
        <end position="350"/>
    </location>
</feature>
<dbReference type="GO" id="GO:0006402">
    <property type="term" value="P:mRNA catabolic process"/>
    <property type="evidence" value="ECO:0007669"/>
    <property type="project" value="TreeGrafter"/>
</dbReference>
<evidence type="ECO:0000256" key="5">
    <source>
        <dbReference type="ARBA" id="ARBA00023136"/>
    </source>
</evidence>
<gene>
    <name evidence="9" type="ORF">DGYR_LOCUS6412</name>
</gene>
<evidence type="ECO:0000256" key="1">
    <source>
        <dbReference type="ARBA" id="ARBA00004141"/>
    </source>
</evidence>
<dbReference type="CDD" id="cd03127">
    <property type="entry name" value="tetraspanin_LEL"/>
    <property type="match status" value="1"/>
</dbReference>
<evidence type="ECO:0000256" key="2">
    <source>
        <dbReference type="ARBA" id="ARBA00010080"/>
    </source>
</evidence>
<dbReference type="AlphaFoldDB" id="A0A7I8VNS8"/>
<dbReference type="GO" id="GO:0005737">
    <property type="term" value="C:cytoplasm"/>
    <property type="evidence" value="ECO:0007669"/>
    <property type="project" value="UniProtKB-SubCell"/>
</dbReference>
<dbReference type="GO" id="GO:0005634">
    <property type="term" value="C:nucleus"/>
    <property type="evidence" value="ECO:0007669"/>
    <property type="project" value="UniProtKB-SubCell"/>
</dbReference>
<dbReference type="GO" id="GO:0030014">
    <property type="term" value="C:CCR4-NOT complex"/>
    <property type="evidence" value="ECO:0007669"/>
    <property type="project" value="UniProtKB-UniRule"/>
</dbReference>
<dbReference type="Gene3D" id="1.10.1450.10">
    <property type="entry name" value="Tetraspanin"/>
    <property type="match status" value="1"/>
</dbReference>
<keyword evidence="6" id="KW-0810">Translation regulation</keyword>
<dbReference type="SUPFAM" id="SSF48452">
    <property type="entry name" value="TPR-like"/>
    <property type="match status" value="1"/>
</dbReference>
<keyword evidence="6" id="KW-0943">RNA-mediated gene silencing</keyword>
<evidence type="ECO:0000256" key="8">
    <source>
        <dbReference type="SAM" id="Phobius"/>
    </source>
</evidence>
<comment type="caution">
    <text evidence="9">The sequence shown here is derived from an EMBL/GenBank/DDBJ whole genome shotgun (WGS) entry which is preliminary data.</text>
</comment>
<feature type="compositionally biased region" description="Polar residues" evidence="7">
    <location>
        <begin position="610"/>
        <end position="619"/>
    </location>
</feature>
<keyword evidence="3 8" id="KW-0812">Transmembrane</keyword>
<dbReference type="InterPro" id="IPR039740">
    <property type="entry name" value="CNOT10"/>
</dbReference>
<dbReference type="Proteomes" id="UP000549394">
    <property type="component" value="Unassembled WGS sequence"/>
</dbReference>
<accession>A0A7I8VNS8</accession>
<proteinExistence type="inferred from homology"/>
<evidence type="ECO:0000313" key="10">
    <source>
        <dbReference type="Proteomes" id="UP000549394"/>
    </source>
</evidence>
<feature type="compositionally biased region" description="Acidic residues" evidence="7">
    <location>
        <begin position="334"/>
        <end position="349"/>
    </location>
</feature>
<dbReference type="PANTHER" id="PTHR12979:SF5">
    <property type="entry name" value="CCR4-NOT TRANSCRIPTION COMPLEX SUBUNIT 10"/>
    <property type="match status" value="1"/>
</dbReference>
<protein>
    <recommendedName>
        <fullName evidence="6">CCR4-NOT transcription complex subunit 10</fullName>
    </recommendedName>
</protein>
<keyword evidence="6" id="KW-0539">Nucleus</keyword>
<feature type="region of interest" description="Disordered" evidence="7">
    <location>
        <begin position="1"/>
        <end position="21"/>
    </location>
</feature>
<name>A0A7I8VNS8_9ANNE</name>
<dbReference type="Pfam" id="PF00335">
    <property type="entry name" value="Tetraspanin"/>
    <property type="match status" value="1"/>
</dbReference>
<dbReference type="InterPro" id="IPR011990">
    <property type="entry name" value="TPR-like_helical_dom_sf"/>
</dbReference>
<feature type="transmembrane region" description="Helical" evidence="8">
    <location>
        <begin position="48"/>
        <end position="67"/>
    </location>
</feature>
<keyword evidence="6" id="KW-0963">Cytoplasm</keyword>
<evidence type="ECO:0000313" key="9">
    <source>
        <dbReference type="EMBL" id="CAD5117952.1"/>
    </source>
</evidence>
<dbReference type="GO" id="GO:0031047">
    <property type="term" value="P:regulatory ncRNA-mediated gene silencing"/>
    <property type="evidence" value="ECO:0007669"/>
    <property type="project" value="UniProtKB-UniRule"/>
</dbReference>
<keyword evidence="5 8" id="KW-0472">Membrane</keyword>